<evidence type="ECO:0000313" key="4">
    <source>
        <dbReference type="EMBL" id="CAI9938028.1"/>
    </source>
</evidence>
<dbReference type="InterPro" id="IPR011992">
    <property type="entry name" value="EF-hand-dom_pair"/>
</dbReference>
<reference evidence="6 9" key="2">
    <citation type="submission" date="2024-07" db="EMBL/GenBank/DDBJ databases">
        <authorList>
            <person name="Akdeniz Z."/>
        </authorList>
    </citation>
    <scope>NUCLEOTIDE SEQUENCE [LARGE SCALE GENOMIC DNA]</scope>
</reference>
<dbReference type="InterPro" id="IPR018247">
    <property type="entry name" value="EF_Hand_1_Ca_BS"/>
</dbReference>
<evidence type="ECO:0000259" key="3">
    <source>
        <dbReference type="PROSITE" id="PS50222"/>
    </source>
</evidence>
<keyword evidence="2" id="KW-0106">Calcium</keyword>
<dbReference type="Pfam" id="PF13202">
    <property type="entry name" value="EF-hand_5"/>
    <property type="match status" value="1"/>
</dbReference>
<organism evidence="4">
    <name type="scientific">Hexamita inflata</name>
    <dbReference type="NCBI Taxonomy" id="28002"/>
    <lineage>
        <taxon>Eukaryota</taxon>
        <taxon>Metamonada</taxon>
        <taxon>Diplomonadida</taxon>
        <taxon>Hexamitidae</taxon>
        <taxon>Hexamitinae</taxon>
        <taxon>Hexamita</taxon>
    </lineage>
</organism>
<dbReference type="Pfam" id="PF13499">
    <property type="entry name" value="EF-hand_7"/>
    <property type="match status" value="1"/>
</dbReference>
<evidence type="ECO:0000313" key="9">
    <source>
        <dbReference type="Proteomes" id="UP001642409"/>
    </source>
</evidence>
<keyword evidence="9" id="KW-1185">Reference proteome</keyword>
<dbReference type="SUPFAM" id="SSF47473">
    <property type="entry name" value="EF-hand"/>
    <property type="match status" value="1"/>
</dbReference>
<accession>A0AA86PIU5</accession>
<dbReference type="GO" id="GO:0016460">
    <property type="term" value="C:myosin II complex"/>
    <property type="evidence" value="ECO:0007669"/>
    <property type="project" value="TreeGrafter"/>
</dbReference>
<dbReference type="InterPro" id="IPR050230">
    <property type="entry name" value="CALM/Myosin/TropC-like"/>
</dbReference>
<dbReference type="InterPro" id="IPR002048">
    <property type="entry name" value="EF_hand_dom"/>
</dbReference>
<dbReference type="PANTHER" id="PTHR23048:SF0">
    <property type="entry name" value="CALMODULIN LIKE 3"/>
    <property type="match status" value="1"/>
</dbReference>
<evidence type="ECO:0000313" key="6">
    <source>
        <dbReference type="EMBL" id="CAL5999106.1"/>
    </source>
</evidence>
<evidence type="ECO:0000313" key="7">
    <source>
        <dbReference type="EMBL" id="CAL6014790.1"/>
    </source>
</evidence>
<proteinExistence type="predicted"/>
<feature type="domain" description="EF-hand" evidence="3">
    <location>
        <begin position="100"/>
        <end position="135"/>
    </location>
</feature>
<reference evidence="4" key="1">
    <citation type="submission" date="2023-06" db="EMBL/GenBank/DDBJ databases">
        <authorList>
            <person name="Kurt Z."/>
        </authorList>
    </citation>
    <scope>NUCLEOTIDE SEQUENCE</scope>
</reference>
<dbReference type="PROSITE" id="PS50222">
    <property type="entry name" value="EF_HAND_2"/>
    <property type="match status" value="2"/>
</dbReference>
<evidence type="ECO:0000256" key="1">
    <source>
        <dbReference type="ARBA" id="ARBA00022737"/>
    </source>
</evidence>
<dbReference type="EMBL" id="CAXDID020000039">
    <property type="protein sequence ID" value="CAL5999106.1"/>
    <property type="molecule type" value="Genomic_DNA"/>
</dbReference>
<feature type="domain" description="EF-hand" evidence="3">
    <location>
        <begin position="29"/>
        <end position="64"/>
    </location>
</feature>
<sequence length="169" mass="19445">MGCGAPDDAREQDSPVRAPVRNKVKFVIPEREHVKKIFEKIDFDKSGTIDKQEVMGVICQLGVRVKESQVLRAFNLTDIDKKKCLNFDEFYHMFYVLSNTTEDQMMMIFLYSDLDCSGSIDPKELKRVFDKLGKNFSEGTIQKIVRKYNGTKPEVDYGTFLAILKDISQ</sequence>
<dbReference type="GO" id="GO:0005509">
    <property type="term" value="F:calcium ion binding"/>
    <property type="evidence" value="ECO:0007669"/>
    <property type="project" value="InterPro"/>
</dbReference>
<gene>
    <name evidence="6" type="ORF">HINF_LOCUS16055</name>
    <name evidence="7" type="ORF">HINF_LOCUS24439</name>
    <name evidence="4" type="ORF">HINF_LOCUS25673</name>
    <name evidence="8" type="ORF">HINF_LOCUS32643</name>
    <name evidence="5" type="ORF">HINF_LOCUS46824</name>
</gene>
<keyword evidence="1" id="KW-0677">Repeat</keyword>
<dbReference type="AlphaFoldDB" id="A0AA86PIU5"/>
<dbReference type="PANTHER" id="PTHR23048">
    <property type="entry name" value="MYOSIN LIGHT CHAIN 1, 3"/>
    <property type="match status" value="1"/>
</dbReference>
<dbReference type="EMBL" id="CATOUU010000916">
    <property type="protein sequence ID" value="CAI9959179.1"/>
    <property type="molecule type" value="Genomic_DNA"/>
</dbReference>
<dbReference type="SMART" id="SM00054">
    <property type="entry name" value="EFh"/>
    <property type="match status" value="3"/>
</dbReference>
<evidence type="ECO:0000313" key="5">
    <source>
        <dbReference type="EMBL" id="CAI9959179.1"/>
    </source>
</evidence>
<dbReference type="EMBL" id="CATOUU010000653">
    <property type="protein sequence ID" value="CAI9938028.1"/>
    <property type="molecule type" value="Genomic_DNA"/>
</dbReference>
<name>A0AA86PIU5_9EUKA</name>
<dbReference type="EMBL" id="CAXDID020000112">
    <property type="protein sequence ID" value="CAL6029766.1"/>
    <property type="molecule type" value="Genomic_DNA"/>
</dbReference>
<evidence type="ECO:0000313" key="8">
    <source>
        <dbReference type="EMBL" id="CAL6029766.1"/>
    </source>
</evidence>
<evidence type="ECO:0000256" key="2">
    <source>
        <dbReference type="ARBA" id="ARBA00022837"/>
    </source>
</evidence>
<protein>
    <submittedName>
        <fullName evidence="4">EF hand domain-containing protein</fullName>
    </submittedName>
    <submittedName>
        <fullName evidence="6">EF_hand domain-containing protein</fullName>
    </submittedName>
</protein>
<dbReference type="Gene3D" id="1.10.238.10">
    <property type="entry name" value="EF-hand"/>
    <property type="match status" value="2"/>
</dbReference>
<dbReference type="PROSITE" id="PS00018">
    <property type="entry name" value="EF_HAND_1"/>
    <property type="match status" value="2"/>
</dbReference>
<comment type="caution">
    <text evidence="4">The sequence shown here is derived from an EMBL/GenBank/DDBJ whole genome shotgun (WGS) entry which is preliminary data.</text>
</comment>
<dbReference type="Proteomes" id="UP001642409">
    <property type="component" value="Unassembled WGS sequence"/>
</dbReference>
<dbReference type="EMBL" id="CAXDID020000071">
    <property type="protein sequence ID" value="CAL6014790.1"/>
    <property type="molecule type" value="Genomic_DNA"/>
</dbReference>